<sequence>MYCSPSAIDGVVATRHRRLLIEGNPQGPAVGRSNRTMGQIERPGSEGWNWVSRCGPFDPQVS</sequence>
<evidence type="ECO:0000313" key="2">
    <source>
        <dbReference type="Proteomes" id="UP001230504"/>
    </source>
</evidence>
<reference evidence="1" key="1">
    <citation type="submission" date="2021-06" db="EMBL/GenBank/DDBJ databases">
        <title>Comparative genomics, transcriptomics and evolutionary studies reveal genomic signatures of adaptation to plant cell wall in hemibiotrophic fungi.</title>
        <authorList>
            <consortium name="DOE Joint Genome Institute"/>
            <person name="Baroncelli R."/>
            <person name="Diaz J.F."/>
            <person name="Benocci T."/>
            <person name="Peng M."/>
            <person name="Battaglia E."/>
            <person name="Haridas S."/>
            <person name="Andreopoulos W."/>
            <person name="Labutti K."/>
            <person name="Pangilinan J."/>
            <person name="Floch G.L."/>
            <person name="Makela M.R."/>
            <person name="Henrissat B."/>
            <person name="Grigoriev I.V."/>
            <person name="Crouch J.A."/>
            <person name="De Vries R.P."/>
            <person name="Sukno S.A."/>
            <person name="Thon M.R."/>
        </authorList>
    </citation>
    <scope>NUCLEOTIDE SEQUENCE</scope>
    <source>
        <strain evidence="1">CBS 125086</strain>
    </source>
</reference>
<comment type="caution">
    <text evidence="1">The sequence shown here is derived from an EMBL/GenBank/DDBJ whole genome shotgun (WGS) entry which is preliminary data.</text>
</comment>
<gene>
    <name evidence="1" type="ORF">LY79DRAFT_564095</name>
</gene>
<dbReference type="GeneID" id="85442856"/>
<proteinExistence type="predicted"/>
<dbReference type="Proteomes" id="UP001230504">
    <property type="component" value="Unassembled WGS sequence"/>
</dbReference>
<protein>
    <submittedName>
        <fullName evidence="1">Uncharacterized protein</fullName>
    </submittedName>
</protein>
<accession>A0AAD8PRS6</accession>
<dbReference type="RefSeq" id="XP_060410682.1">
    <property type="nucleotide sequence ID" value="XM_060558616.1"/>
</dbReference>
<evidence type="ECO:0000313" key="1">
    <source>
        <dbReference type="EMBL" id="KAK1579559.1"/>
    </source>
</evidence>
<name>A0AAD8PRS6_9PEZI</name>
<dbReference type="EMBL" id="JAHLJV010000065">
    <property type="protein sequence ID" value="KAK1579559.1"/>
    <property type="molecule type" value="Genomic_DNA"/>
</dbReference>
<organism evidence="1 2">
    <name type="scientific">Colletotrichum navitas</name>
    <dbReference type="NCBI Taxonomy" id="681940"/>
    <lineage>
        <taxon>Eukaryota</taxon>
        <taxon>Fungi</taxon>
        <taxon>Dikarya</taxon>
        <taxon>Ascomycota</taxon>
        <taxon>Pezizomycotina</taxon>
        <taxon>Sordariomycetes</taxon>
        <taxon>Hypocreomycetidae</taxon>
        <taxon>Glomerellales</taxon>
        <taxon>Glomerellaceae</taxon>
        <taxon>Colletotrichum</taxon>
        <taxon>Colletotrichum graminicola species complex</taxon>
    </lineage>
</organism>
<keyword evidence="2" id="KW-1185">Reference proteome</keyword>
<dbReference type="AlphaFoldDB" id="A0AAD8PRS6"/>